<evidence type="ECO:0000256" key="1">
    <source>
        <dbReference type="ARBA" id="ARBA00002734"/>
    </source>
</evidence>
<evidence type="ECO:0000256" key="9">
    <source>
        <dbReference type="ARBA" id="ARBA00022984"/>
    </source>
</evidence>
<evidence type="ECO:0000256" key="6">
    <source>
        <dbReference type="ARBA" id="ARBA00022741"/>
    </source>
</evidence>
<comment type="pathway">
    <text evidence="14 15">Cell wall biogenesis; peptidoglycan biosynthesis.</text>
</comment>
<dbReference type="InterPro" id="IPR005762">
    <property type="entry name" value="MurD"/>
</dbReference>
<dbReference type="InterPro" id="IPR004101">
    <property type="entry name" value="Mur_ligase_C"/>
</dbReference>
<protein>
    <recommendedName>
        <fullName evidence="4 14">UDP-N-acetylmuramoylalanine--D-glutamate ligase</fullName>
        <ecNumber evidence="3 14">6.3.2.9</ecNumber>
    </recommendedName>
    <alternativeName>
        <fullName evidence="12 14">D-glutamic acid-adding enzyme</fullName>
    </alternativeName>
    <alternativeName>
        <fullName evidence="11 14">UDP-N-acetylmuramoyl-L-alanyl-D-glutamate synthetase</fullName>
    </alternativeName>
</protein>
<evidence type="ECO:0000256" key="10">
    <source>
        <dbReference type="ARBA" id="ARBA00023316"/>
    </source>
</evidence>
<feature type="domain" description="Mur ligase central" evidence="17">
    <location>
        <begin position="104"/>
        <end position="279"/>
    </location>
</feature>
<feature type="domain" description="Mur ligase C-terminal" evidence="16">
    <location>
        <begin position="302"/>
        <end position="415"/>
    </location>
</feature>
<comment type="similarity">
    <text evidence="2 14">Belongs to the MurCDEF family.</text>
</comment>
<evidence type="ECO:0000256" key="12">
    <source>
        <dbReference type="ARBA" id="ARBA00032324"/>
    </source>
</evidence>
<keyword evidence="14 15" id="KW-0132">Cell division</keyword>
<dbReference type="EC" id="6.3.2.9" evidence="3 14"/>
<dbReference type="HAMAP" id="MF_00639">
    <property type="entry name" value="MurD"/>
    <property type="match status" value="1"/>
</dbReference>
<evidence type="ECO:0000256" key="5">
    <source>
        <dbReference type="ARBA" id="ARBA00022598"/>
    </source>
</evidence>
<dbReference type="InterPro" id="IPR013221">
    <property type="entry name" value="Mur_ligase_cen"/>
</dbReference>
<reference evidence="18 19" key="1">
    <citation type="submission" date="2021-06" db="EMBL/GenBank/DDBJ databases">
        <authorList>
            <person name="Sun Q."/>
            <person name="Li D."/>
        </authorList>
    </citation>
    <scope>NUCLEOTIDE SEQUENCE [LARGE SCALE GENOMIC DNA]</scope>
    <source>
        <strain evidence="18 19">MSJ-1</strain>
    </source>
</reference>
<dbReference type="NCBIfam" id="TIGR01087">
    <property type="entry name" value="murD"/>
    <property type="match status" value="1"/>
</dbReference>
<dbReference type="RefSeq" id="WP_216548938.1">
    <property type="nucleotide sequence ID" value="NZ_JAHLQO010000003.1"/>
</dbReference>
<keyword evidence="19" id="KW-1185">Reference proteome</keyword>
<dbReference type="GO" id="GO:0008764">
    <property type="term" value="F:UDP-N-acetylmuramoylalanine-D-glutamate ligase activity"/>
    <property type="evidence" value="ECO:0007669"/>
    <property type="project" value="UniProtKB-EC"/>
</dbReference>
<name>A0ABS6FFZ3_9FIRM</name>
<keyword evidence="14 15" id="KW-0131">Cell cycle</keyword>
<comment type="catalytic activity">
    <reaction evidence="13 14 15">
        <text>UDP-N-acetyl-alpha-D-muramoyl-L-alanine + D-glutamate + ATP = UDP-N-acetyl-alpha-D-muramoyl-L-alanyl-D-glutamate + ADP + phosphate + H(+)</text>
        <dbReference type="Rhea" id="RHEA:16429"/>
        <dbReference type="ChEBI" id="CHEBI:15378"/>
        <dbReference type="ChEBI" id="CHEBI:29986"/>
        <dbReference type="ChEBI" id="CHEBI:30616"/>
        <dbReference type="ChEBI" id="CHEBI:43474"/>
        <dbReference type="ChEBI" id="CHEBI:83898"/>
        <dbReference type="ChEBI" id="CHEBI:83900"/>
        <dbReference type="ChEBI" id="CHEBI:456216"/>
        <dbReference type="EC" id="6.3.2.9"/>
    </reaction>
</comment>
<evidence type="ECO:0000256" key="13">
    <source>
        <dbReference type="ARBA" id="ARBA00047632"/>
    </source>
</evidence>
<evidence type="ECO:0000256" key="14">
    <source>
        <dbReference type="HAMAP-Rule" id="MF_00639"/>
    </source>
</evidence>
<evidence type="ECO:0000313" key="18">
    <source>
        <dbReference type="EMBL" id="MBU5669089.1"/>
    </source>
</evidence>
<comment type="subcellular location">
    <subcellularLocation>
        <location evidence="14 15">Cytoplasm</location>
    </subcellularLocation>
</comment>
<keyword evidence="5 14" id="KW-0436">Ligase</keyword>
<dbReference type="Proteomes" id="UP000783742">
    <property type="component" value="Unassembled WGS sequence"/>
</dbReference>
<dbReference type="Pfam" id="PF02875">
    <property type="entry name" value="Mur_ligase_C"/>
    <property type="match status" value="1"/>
</dbReference>
<evidence type="ECO:0000256" key="7">
    <source>
        <dbReference type="ARBA" id="ARBA00022840"/>
    </source>
</evidence>
<keyword evidence="10 14" id="KW-0961">Cell wall biogenesis/degradation</keyword>
<sequence length="443" mass="50337">MLKNKNVLIFGFGITGKSALKFLNDFPCKIYVYDKNLDLENIETEEDFIIFKEEDLKNIDLIVKSPGIYPDHEILEKARELNINIISDIELAYRNLKTDKIVAITGTNGKTTTTTLVGDILQRKNKTYVVGNIGKGILEITNEASIDDFVVIEASSFQLEDTIEFKPNIALLTYVTSDHLDWHKSVENYVNAKFKIFANQDENDYAILNYEDKDLAAKHNIRSKIYYFSTEDVNENGAYLKDNKIFFRDEGEISEIIDTNEIKIPGIHNIKNIMGSIIIAKLFGIEDEIIRNSISNFTGVEHRIEFVRNINGIKYYNDSKGTNPDSTEVAIQAMDGEVILIAGGYDKGANFDELIEKSKEKLDSVVLFGETADKIASSCKKNGIEFFVVENLQKAIELVNNFAKKGEDVLFSPACASWDMYNDYEERGRHFKNLVRELKNNEA</sequence>
<dbReference type="Pfam" id="PF08245">
    <property type="entry name" value="Mur_ligase_M"/>
    <property type="match status" value="1"/>
</dbReference>
<evidence type="ECO:0000313" key="19">
    <source>
        <dbReference type="Proteomes" id="UP000783742"/>
    </source>
</evidence>
<keyword evidence="9 14" id="KW-0573">Peptidoglycan synthesis</keyword>
<keyword evidence="14" id="KW-0963">Cytoplasm</keyword>
<keyword evidence="8 14" id="KW-0133">Cell shape</keyword>
<evidence type="ECO:0000259" key="16">
    <source>
        <dbReference type="Pfam" id="PF02875"/>
    </source>
</evidence>
<feature type="binding site" evidence="14">
    <location>
        <begin position="106"/>
        <end position="112"/>
    </location>
    <ligand>
        <name>ATP</name>
        <dbReference type="ChEBI" id="CHEBI:30616"/>
    </ligand>
</feature>
<comment type="function">
    <text evidence="1 14 15">Cell wall formation. Catalyzes the addition of glutamate to the nucleotide precursor UDP-N-acetylmuramoyl-L-alanine (UMA).</text>
</comment>
<dbReference type="Pfam" id="PF21799">
    <property type="entry name" value="MurD-like_N"/>
    <property type="match status" value="1"/>
</dbReference>
<proteinExistence type="inferred from homology"/>
<organism evidence="18 19">
    <name type="scientific">Peptoniphilus ovalis</name>
    <dbReference type="NCBI Taxonomy" id="2841503"/>
    <lineage>
        <taxon>Bacteria</taxon>
        <taxon>Bacillati</taxon>
        <taxon>Bacillota</taxon>
        <taxon>Tissierellia</taxon>
        <taxon>Tissierellales</taxon>
        <taxon>Peptoniphilaceae</taxon>
        <taxon>Peptoniphilus</taxon>
    </lineage>
</organism>
<evidence type="ECO:0000259" key="17">
    <source>
        <dbReference type="Pfam" id="PF08245"/>
    </source>
</evidence>
<evidence type="ECO:0000256" key="15">
    <source>
        <dbReference type="RuleBase" id="RU003664"/>
    </source>
</evidence>
<evidence type="ECO:0000256" key="4">
    <source>
        <dbReference type="ARBA" id="ARBA00015655"/>
    </source>
</evidence>
<dbReference type="PANTHER" id="PTHR43692">
    <property type="entry name" value="UDP-N-ACETYLMURAMOYLALANINE--D-GLUTAMATE LIGASE"/>
    <property type="match status" value="1"/>
</dbReference>
<keyword evidence="6 14" id="KW-0547">Nucleotide-binding</keyword>
<gene>
    <name evidence="14 18" type="primary">murD</name>
    <name evidence="18" type="ORF">KQI68_04450</name>
</gene>
<keyword evidence="7 14" id="KW-0067">ATP-binding</keyword>
<dbReference type="PANTHER" id="PTHR43692:SF1">
    <property type="entry name" value="UDP-N-ACETYLMURAMOYLALANINE--D-GLUTAMATE LIGASE"/>
    <property type="match status" value="1"/>
</dbReference>
<accession>A0ABS6FFZ3</accession>
<evidence type="ECO:0000256" key="8">
    <source>
        <dbReference type="ARBA" id="ARBA00022960"/>
    </source>
</evidence>
<evidence type="ECO:0000256" key="2">
    <source>
        <dbReference type="ARBA" id="ARBA00010416"/>
    </source>
</evidence>
<evidence type="ECO:0000256" key="11">
    <source>
        <dbReference type="ARBA" id="ARBA00030398"/>
    </source>
</evidence>
<evidence type="ECO:0000256" key="3">
    <source>
        <dbReference type="ARBA" id="ARBA00012212"/>
    </source>
</evidence>
<comment type="caution">
    <text evidence="18">The sequence shown here is derived from an EMBL/GenBank/DDBJ whole genome shotgun (WGS) entry which is preliminary data.</text>
</comment>
<dbReference type="EMBL" id="JAHLQO010000003">
    <property type="protein sequence ID" value="MBU5669089.1"/>
    <property type="molecule type" value="Genomic_DNA"/>
</dbReference>